<name>A0A8X6I5N8_TRICU</name>
<protein>
    <submittedName>
        <fullName evidence="1">Uncharacterized protein</fullName>
    </submittedName>
</protein>
<accession>A0A8X6I5N8</accession>
<proteinExistence type="predicted"/>
<gene>
    <name evidence="1" type="ORF">TNCT_238671</name>
</gene>
<dbReference type="Proteomes" id="UP000887116">
    <property type="component" value="Unassembled WGS sequence"/>
</dbReference>
<dbReference type="EMBL" id="BMAO01034745">
    <property type="protein sequence ID" value="GFQ98634.1"/>
    <property type="molecule type" value="Genomic_DNA"/>
</dbReference>
<reference evidence="1" key="1">
    <citation type="submission" date="2020-07" db="EMBL/GenBank/DDBJ databases">
        <title>Multicomponent nature underlies the extraordinary mechanical properties of spider dragline silk.</title>
        <authorList>
            <person name="Kono N."/>
            <person name="Nakamura H."/>
            <person name="Mori M."/>
            <person name="Yoshida Y."/>
            <person name="Ohtoshi R."/>
            <person name="Malay A.D."/>
            <person name="Moran D.A.P."/>
            <person name="Tomita M."/>
            <person name="Numata K."/>
            <person name="Arakawa K."/>
        </authorList>
    </citation>
    <scope>NUCLEOTIDE SEQUENCE</scope>
</reference>
<comment type="caution">
    <text evidence="1">The sequence shown here is derived from an EMBL/GenBank/DDBJ whole genome shotgun (WGS) entry which is preliminary data.</text>
</comment>
<evidence type="ECO:0000313" key="2">
    <source>
        <dbReference type="Proteomes" id="UP000887116"/>
    </source>
</evidence>
<sequence length="126" mass="14349">MGSRTRGQPRLPSLDSINTDFKTATGDKENCMENILEKAKAHQLRLRGYDDEYLNSVFQVEISAIDNFSIWIISVSKGMAKLLDARAALTIAVKVDDLHIETLTAFTMLFFATRRRDTRSFQYVVE</sequence>
<evidence type="ECO:0000313" key="1">
    <source>
        <dbReference type="EMBL" id="GFQ98634.1"/>
    </source>
</evidence>
<organism evidence="1 2">
    <name type="scientific">Trichonephila clavata</name>
    <name type="common">Joro spider</name>
    <name type="synonym">Nephila clavata</name>
    <dbReference type="NCBI Taxonomy" id="2740835"/>
    <lineage>
        <taxon>Eukaryota</taxon>
        <taxon>Metazoa</taxon>
        <taxon>Ecdysozoa</taxon>
        <taxon>Arthropoda</taxon>
        <taxon>Chelicerata</taxon>
        <taxon>Arachnida</taxon>
        <taxon>Araneae</taxon>
        <taxon>Araneomorphae</taxon>
        <taxon>Entelegynae</taxon>
        <taxon>Araneoidea</taxon>
        <taxon>Nephilidae</taxon>
        <taxon>Trichonephila</taxon>
    </lineage>
</organism>
<keyword evidence="2" id="KW-1185">Reference proteome</keyword>
<dbReference type="AlphaFoldDB" id="A0A8X6I5N8"/>